<dbReference type="GO" id="GO:0003677">
    <property type="term" value="F:DNA binding"/>
    <property type="evidence" value="ECO:0007669"/>
    <property type="project" value="UniProtKB-UniRule"/>
</dbReference>
<dbReference type="SUPFAM" id="SSF46689">
    <property type="entry name" value="Homeodomain-like"/>
    <property type="match status" value="1"/>
</dbReference>
<proteinExistence type="predicted"/>
<evidence type="ECO:0000256" key="2">
    <source>
        <dbReference type="PROSITE-ProRule" id="PRU00335"/>
    </source>
</evidence>
<dbReference type="Pfam" id="PF00440">
    <property type="entry name" value="TetR_N"/>
    <property type="match status" value="1"/>
</dbReference>
<dbReference type="InterPro" id="IPR050624">
    <property type="entry name" value="HTH-type_Tx_Regulator"/>
</dbReference>
<dbReference type="OrthoDB" id="9810250at2"/>
<dbReference type="EMBL" id="BCMJ01000004">
    <property type="protein sequence ID" value="GAX08112.1"/>
    <property type="molecule type" value="Genomic_DNA"/>
</dbReference>
<dbReference type="InterPro" id="IPR009057">
    <property type="entry name" value="Homeodomain-like_sf"/>
</dbReference>
<dbReference type="InterPro" id="IPR001647">
    <property type="entry name" value="HTH_TetR"/>
</dbReference>
<evidence type="ECO:0000259" key="3">
    <source>
        <dbReference type="PROSITE" id="PS50977"/>
    </source>
</evidence>
<feature type="DNA-binding region" description="H-T-H motif" evidence="2">
    <location>
        <begin position="32"/>
        <end position="51"/>
    </location>
</feature>
<dbReference type="Proteomes" id="UP000223370">
    <property type="component" value="Unassembled WGS sequence"/>
</dbReference>
<accession>A0A1Z5J2S1</accession>
<keyword evidence="5" id="KW-1185">Reference proteome</keyword>
<reference evidence="4 5" key="1">
    <citation type="submission" date="2015-11" db="EMBL/GenBank/DDBJ databases">
        <title>Draft genome sequences of new species of the genus Lactobacillus isolated from orchardgrass silage.</title>
        <authorList>
            <person name="Tohno M."/>
            <person name="Tanizawa Y."/>
            <person name="Arita M."/>
        </authorList>
    </citation>
    <scope>NUCLEOTIDE SEQUENCE [LARGE SCALE GENOMIC DNA]</scope>
    <source>
        <strain evidence="4 5">IWT5</strain>
    </source>
</reference>
<organism evidence="4 5">
    <name type="scientific">Secundilactobacillus silagincola</name>
    <dbReference type="NCBI Taxonomy" id="1714681"/>
    <lineage>
        <taxon>Bacteria</taxon>
        <taxon>Bacillati</taxon>
        <taxon>Bacillota</taxon>
        <taxon>Bacilli</taxon>
        <taxon>Lactobacillales</taxon>
        <taxon>Lactobacillaceae</taxon>
        <taxon>Secundilactobacillus</taxon>
    </lineage>
</organism>
<name>A0A1Z5J2S1_9LACO</name>
<sequence>MTQITAKDKSKEKFYQALLQIKSEGLDYRTLTVQQLASYAGLSRQTFYRHYQDKDEIITSRIHEFKLNALHHFTQISNLDAESMISFLLSYWDNHREFFALIEWSGLREVFIDNVAFMNREIMKMNNVVHLNETYISNTYAGAIYMFLVSFLSDEHRHTNIETLIQLFLTLTNGQKLLFK</sequence>
<feature type="domain" description="HTH tetR-type" evidence="3">
    <location>
        <begin position="8"/>
        <end position="69"/>
    </location>
</feature>
<dbReference type="RefSeq" id="WP_098824571.1">
    <property type="nucleotide sequence ID" value="NZ_BCMJ01000004.1"/>
</dbReference>
<dbReference type="PANTHER" id="PTHR43479">
    <property type="entry name" value="ACREF/ENVCD OPERON REPRESSOR-RELATED"/>
    <property type="match status" value="1"/>
</dbReference>
<evidence type="ECO:0000256" key="1">
    <source>
        <dbReference type="ARBA" id="ARBA00023125"/>
    </source>
</evidence>
<comment type="caution">
    <text evidence="4">The sequence shown here is derived from an EMBL/GenBank/DDBJ whole genome shotgun (WGS) entry which is preliminary data.</text>
</comment>
<dbReference type="PROSITE" id="PS50977">
    <property type="entry name" value="HTH_TETR_2"/>
    <property type="match status" value="1"/>
</dbReference>
<evidence type="ECO:0000313" key="4">
    <source>
        <dbReference type="EMBL" id="GAX08112.1"/>
    </source>
</evidence>
<protein>
    <submittedName>
        <fullName evidence="4">TetR family transcriptional regulator</fullName>
    </submittedName>
</protein>
<dbReference type="Gene3D" id="1.10.357.10">
    <property type="entry name" value="Tetracycline Repressor, domain 2"/>
    <property type="match status" value="1"/>
</dbReference>
<keyword evidence="1 2" id="KW-0238">DNA-binding</keyword>
<dbReference type="AlphaFoldDB" id="A0A1Z5J2S1"/>
<gene>
    <name evidence="4" type="primary">tetR_13</name>
    <name evidence="4" type="ORF">IWT5_01264</name>
</gene>
<evidence type="ECO:0000313" key="5">
    <source>
        <dbReference type="Proteomes" id="UP000223370"/>
    </source>
</evidence>
<dbReference type="PANTHER" id="PTHR43479:SF11">
    <property type="entry name" value="ACREF_ENVCD OPERON REPRESSOR-RELATED"/>
    <property type="match status" value="1"/>
</dbReference>